<gene>
    <name evidence="3" type="ORF">ACFFGY_18520</name>
</gene>
<name>A0ABV6JY70_9PROT</name>
<accession>A0ABV6JY70</accession>
<evidence type="ECO:0000313" key="3">
    <source>
        <dbReference type="EMBL" id="MFC0410252.1"/>
    </source>
</evidence>
<evidence type="ECO:0000313" key="4">
    <source>
        <dbReference type="Proteomes" id="UP001589865"/>
    </source>
</evidence>
<feature type="domain" description="Porin" evidence="2">
    <location>
        <begin position="11"/>
        <end position="432"/>
    </location>
</feature>
<evidence type="ECO:0000256" key="1">
    <source>
        <dbReference type="SAM" id="SignalP"/>
    </source>
</evidence>
<dbReference type="RefSeq" id="WP_377046004.1">
    <property type="nucleotide sequence ID" value="NZ_JBHLUN010000014.1"/>
</dbReference>
<dbReference type="Proteomes" id="UP001589865">
    <property type="component" value="Unassembled WGS sequence"/>
</dbReference>
<keyword evidence="1" id="KW-0732">Signal</keyword>
<proteinExistence type="predicted"/>
<feature type="chain" id="PRO_5045572746" evidence="1">
    <location>
        <begin position="25"/>
        <end position="467"/>
    </location>
</feature>
<keyword evidence="4" id="KW-1185">Reference proteome</keyword>
<evidence type="ECO:0000259" key="2">
    <source>
        <dbReference type="Pfam" id="PF13609"/>
    </source>
</evidence>
<dbReference type="Pfam" id="PF13609">
    <property type="entry name" value="Porin_4"/>
    <property type="match status" value="1"/>
</dbReference>
<dbReference type="SUPFAM" id="SSF56935">
    <property type="entry name" value="Porins"/>
    <property type="match status" value="1"/>
</dbReference>
<organism evidence="3 4">
    <name type="scientific">Roseomonas elaeocarpi</name>
    <dbReference type="NCBI Taxonomy" id="907779"/>
    <lineage>
        <taxon>Bacteria</taxon>
        <taxon>Pseudomonadati</taxon>
        <taxon>Pseudomonadota</taxon>
        <taxon>Alphaproteobacteria</taxon>
        <taxon>Acetobacterales</taxon>
        <taxon>Roseomonadaceae</taxon>
        <taxon>Roseomonas</taxon>
    </lineage>
</organism>
<dbReference type="InterPro" id="IPR033900">
    <property type="entry name" value="Gram_neg_porin_domain"/>
</dbReference>
<dbReference type="Gene3D" id="2.40.160.10">
    <property type="entry name" value="Porin"/>
    <property type="match status" value="1"/>
</dbReference>
<protein>
    <submittedName>
        <fullName evidence="3">Porin</fullName>
    </submittedName>
</protein>
<dbReference type="InterPro" id="IPR023614">
    <property type="entry name" value="Porin_dom_sf"/>
</dbReference>
<dbReference type="EMBL" id="JBHLUN010000014">
    <property type="protein sequence ID" value="MFC0410252.1"/>
    <property type="molecule type" value="Genomic_DNA"/>
</dbReference>
<feature type="signal peptide" evidence="1">
    <location>
        <begin position="1"/>
        <end position="24"/>
    </location>
</feature>
<comment type="caution">
    <text evidence="3">The sequence shown here is derived from an EMBL/GenBank/DDBJ whole genome shotgun (WGS) entry which is preliminary data.</text>
</comment>
<sequence>MRKLLLGSTAVAAAALMTPQGAKAQGADPFLPAGPPMVSHRALEVRVGGYFRFNYSYTDEGQNQNNTDSRPGAATVSGPFTTTSTGVNAGTNGANQTTVTNSPAVQTARRGKSDLASDAEIHIVANGKATNGLRYGVAMELEVDYNNANYSTSSGTRAAKTAIDTDEMWMYIAGDFGQFRFGDEDNVINLMSVGHVANFGTGGMDGDQNDTITTNSRFATTWTSDTGDNTKIIYMSPQFFGFDFGGSFAFNTGEGEDTGCNLGYVTSECDSANAFTGSSPRRRNEVAAIVRWRGSFGGVGLQAAGGLWHSDVTKVLGVTSTRGIGLGKEMNVGYAAAQATAYGFTVGGEYYWGSTNATFNPLVRSDISQQNLKNFFGGISYTIGPVTVGANYARQLSAGSQSVAAVRQEGGWAIGATYVLAPGLSLVADFVDQSRKERGFNFSTASAGASNNRADVRSVLIGTRIAF</sequence>
<reference evidence="3 4" key="1">
    <citation type="submission" date="2024-09" db="EMBL/GenBank/DDBJ databases">
        <authorList>
            <person name="Sun Q."/>
            <person name="Mori K."/>
        </authorList>
    </citation>
    <scope>NUCLEOTIDE SEQUENCE [LARGE SCALE GENOMIC DNA]</scope>
    <source>
        <strain evidence="3 4">TBRC 5777</strain>
    </source>
</reference>